<comment type="caution">
    <text evidence="1">The sequence shown here is derived from an EMBL/GenBank/DDBJ whole genome shotgun (WGS) entry which is preliminary data.</text>
</comment>
<proteinExistence type="predicted"/>
<evidence type="ECO:0000313" key="2">
    <source>
        <dbReference type="Proteomes" id="UP001597216"/>
    </source>
</evidence>
<dbReference type="EMBL" id="JBHTLQ010000052">
    <property type="protein sequence ID" value="MFD1192322.1"/>
    <property type="molecule type" value="Genomic_DNA"/>
</dbReference>
<organism evidence="1 2">
    <name type="scientific">Phenylobacterium conjunctum</name>
    <dbReference type="NCBI Taxonomy" id="1298959"/>
    <lineage>
        <taxon>Bacteria</taxon>
        <taxon>Pseudomonadati</taxon>
        <taxon>Pseudomonadota</taxon>
        <taxon>Alphaproteobacteria</taxon>
        <taxon>Caulobacterales</taxon>
        <taxon>Caulobacteraceae</taxon>
        <taxon>Phenylobacterium</taxon>
    </lineage>
</organism>
<sequence length="61" mass="6948">MNRYRIYVLNPQERISDAQEGEYPDDQAALTAAADLCGDRFAVEVWSGERLVDRLGGEFRL</sequence>
<protein>
    <submittedName>
        <fullName evidence="1">Uncharacterized protein</fullName>
    </submittedName>
</protein>
<dbReference type="RefSeq" id="WP_374345054.1">
    <property type="nucleotide sequence ID" value="NZ_JBHTLQ010000052.1"/>
</dbReference>
<evidence type="ECO:0000313" key="1">
    <source>
        <dbReference type="EMBL" id="MFD1192322.1"/>
    </source>
</evidence>
<dbReference type="Proteomes" id="UP001597216">
    <property type="component" value="Unassembled WGS sequence"/>
</dbReference>
<accession>A0ABW3T5W7</accession>
<gene>
    <name evidence="1" type="ORF">ACFQ27_17170</name>
</gene>
<reference evidence="2" key="1">
    <citation type="journal article" date="2019" name="Int. J. Syst. Evol. Microbiol.">
        <title>The Global Catalogue of Microorganisms (GCM) 10K type strain sequencing project: providing services to taxonomists for standard genome sequencing and annotation.</title>
        <authorList>
            <consortium name="The Broad Institute Genomics Platform"/>
            <consortium name="The Broad Institute Genome Sequencing Center for Infectious Disease"/>
            <person name="Wu L."/>
            <person name="Ma J."/>
        </authorList>
    </citation>
    <scope>NUCLEOTIDE SEQUENCE [LARGE SCALE GENOMIC DNA]</scope>
    <source>
        <strain evidence="2">CCUG 55074</strain>
    </source>
</reference>
<keyword evidence="2" id="KW-1185">Reference proteome</keyword>
<name>A0ABW3T5W7_9CAUL</name>